<dbReference type="PIRSF" id="PIRSF002825">
    <property type="entry name" value="CfbpA"/>
    <property type="match status" value="1"/>
</dbReference>
<reference evidence="5 6" key="1">
    <citation type="submission" date="2017-09" db="EMBL/GenBank/DDBJ databases">
        <authorList>
            <person name="Ehlers B."/>
            <person name="Leendertz F.H."/>
        </authorList>
    </citation>
    <scope>NUCLEOTIDE SEQUENCE [LARGE SCALE GENOMIC DNA]</scope>
    <source>
        <strain evidence="5 6">USBA 140</strain>
    </source>
</reference>
<accession>A0A286G067</accession>
<dbReference type="Gene3D" id="3.40.190.10">
    <property type="entry name" value="Periplasmic binding protein-like II"/>
    <property type="match status" value="2"/>
</dbReference>
<dbReference type="RefSeq" id="WP_176524963.1">
    <property type="nucleotide sequence ID" value="NZ_OCNJ01000001.1"/>
</dbReference>
<dbReference type="Pfam" id="PF01547">
    <property type="entry name" value="SBP_bac_1"/>
    <property type="match status" value="1"/>
</dbReference>
<evidence type="ECO:0000256" key="3">
    <source>
        <dbReference type="PIRSR" id="PIRSR002825-1"/>
    </source>
</evidence>
<feature type="binding site" evidence="3">
    <location>
        <position position="229"/>
    </location>
    <ligand>
        <name>Fe cation</name>
        <dbReference type="ChEBI" id="CHEBI:24875"/>
    </ligand>
</feature>
<keyword evidence="3" id="KW-0479">Metal-binding</keyword>
<gene>
    <name evidence="5" type="ORF">SAMN05421508_10140</name>
</gene>
<feature type="chain" id="PRO_5013284473" evidence="4">
    <location>
        <begin position="26"/>
        <end position="347"/>
    </location>
</feature>
<keyword evidence="6" id="KW-1185">Reference proteome</keyword>
<dbReference type="AlphaFoldDB" id="A0A286G067"/>
<dbReference type="PANTHER" id="PTHR30006">
    <property type="entry name" value="THIAMINE-BINDING PERIPLASMIC PROTEIN-RELATED"/>
    <property type="match status" value="1"/>
</dbReference>
<dbReference type="InterPro" id="IPR006059">
    <property type="entry name" value="SBP"/>
</dbReference>
<evidence type="ECO:0000313" key="6">
    <source>
        <dbReference type="Proteomes" id="UP000219621"/>
    </source>
</evidence>
<dbReference type="CDD" id="cd13542">
    <property type="entry name" value="PBP2_FutA1_ilke"/>
    <property type="match status" value="1"/>
</dbReference>
<protein>
    <submittedName>
        <fullName evidence="5">Iron(III) transport system substrate-binding protein</fullName>
    </submittedName>
</protein>
<dbReference type="GO" id="GO:0046872">
    <property type="term" value="F:metal ion binding"/>
    <property type="evidence" value="ECO:0007669"/>
    <property type="project" value="UniProtKB-KW"/>
</dbReference>
<evidence type="ECO:0000256" key="4">
    <source>
        <dbReference type="SAM" id="SignalP"/>
    </source>
</evidence>
<organism evidence="5 6">
    <name type="scientific">Caenispirillum bisanense</name>
    <dbReference type="NCBI Taxonomy" id="414052"/>
    <lineage>
        <taxon>Bacteria</taxon>
        <taxon>Pseudomonadati</taxon>
        <taxon>Pseudomonadota</taxon>
        <taxon>Alphaproteobacteria</taxon>
        <taxon>Rhodospirillales</taxon>
        <taxon>Novispirillaceae</taxon>
        <taxon>Caenispirillum</taxon>
    </lineage>
</organism>
<dbReference type="InterPro" id="IPR026045">
    <property type="entry name" value="Ferric-bd"/>
</dbReference>
<dbReference type="Proteomes" id="UP000219621">
    <property type="component" value="Unassembled WGS sequence"/>
</dbReference>
<proteinExistence type="inferred from homology"/>
<dbReference type="GO" id="GO:0030288">
    <property type="term" value="C:outer membrane-bounded periplasmic space"/>
    <property type="evidence" value="ECO:0007669"/>
    <property type="project" value="TreeGrafter"/>
</dbReference>
<evidence type="ECO:0000256" key="1">
    <source>
        <dbReference type="ARBA" id="ARBA00008520"/>
    </source>
</evidence>
<keyword evidence="2 4" id="KW-0732">Signal</keyword>
<feature type="binding site" evidence="3">
    <location>
        <position position="228"/>
    </location>
    <ligand>
        <name>Fe cation</name>
        <dbReference type="ChEBI" id="CHEBI:24875"/>
    </ligand>
</feature>
<sequence>MTQSLRSLSRVAVAAVALAVPAVLAAADADAAEVNLYSARKEELIRPLLDAFTKDTGIQVNVLTAGADQLVERIKAEGDNSPADVLMTVDAGRLYRAKQEGLLQPIESDVLEKAIPAHLQDKDNEWFGLSQRARVVFYSKDRVKPEELSTYQDLASDTWKGRICIRSSDNIYNQSLLAAMISRDGEEKARAWAEGVVANMARKPQGGDRDQIKAVAAGECDIAVSNTYYVVGMLQSTDEGDVKAAQSVAPFFPDQGGTGTHVNVSGAGVVKSAPHKAEAVKLIEWLAGEKAQEMYAEVNGEYPAVQGVAWSDVLKGWGEFKMDDLPMDNLGEYNAAAVKVFDQAGWR</sequence>
<keyword evidence="3" id="KW-0408">Iron</keyword>
<name>A0A286G067_9PROT</name>
<dbReference type="PANTHER" id="PTHR30006:SF15">
    <property type="entry name" value="IRON-UTILIZATION PERIPLASMIC PROTEIN"/>
    <property type="match status" value="1"/>
</dbReference>
<evidence type="ECO:0000256" key="2">
    <source>
        <dbReference type="ARBA" id="ARBA00022729"/>
    </source>
</evidence>
<feature type="signal peptide" evidence="4">
    <location>
        <begin position="1"/>
        <end position="25"/>
    </location>
</feature>
<dbReference type="SUPFAM" id="SSF53850">
    <property type="entry name" value="Periplasmic binding protein-like II"/>
    <property type="match status" value="1"/>
</dbReference>
<comment type="similarity">
    <text evidence="1">Belongs to the bacterial solute-binding protein 1 family.</text>
</comment>
<dbReference type="EMBL" id="OCNJ01000001">
    <property type="protein sequence ID" value="SOD88893.1"/>
    <property type="molecule type" value="Genomic_DNA"/>
</dbReference>
<evidence type="ECO:0000313" key="5">
    <source>
        <dbReference type="EMBL" id="SOD88893.1"/>
    </source>
</evidence>